<dbReference type="EMBL" id="CP001737">
    <property type="protein sequence ID" value="ACV81264.1"/>
    <property type="molecule type" value="Genomic_DNA"/>
</dbReference>
<proteinExistence type="predicted"/>
<dbReference type="Proteomes" id="UP000002218">
    <property type="component" value="Chromosome"/>
</dbReference>
<reference evidence="2 3" key="2">
    <citation type="journal article" date="2010" name="Stand. Genomic Sci.">
        <title>Complete genome sequence of Nakamurella multipartita type strain (Y-104).</title>
        <authorList>
            <person name="Tice H."/>
            <person name="Mayilraj S."/>
            <person name="Sims D."/>
            <person name="Lapidus A."/>
            <person name="Nolan M."/>
            <person name="Lucas S."/>
            <person name="Glavina Del Rio T."/>
            <person name="Copeland A."/>
            <person name="Cheng J.F."/>
            <person name="Meincke L."/>
            <person name="Bruce D."/>
            <person name="Goodwin L."/>
            <person name="Pitluck S."/>
            <person name="Ivanova N."/>
            <person name="Mavromatis K."/>
            <person name="Ovchinnikova G."/>
            <person name="Pati A."/>
            <person name="Chen A."/>
            <person name="Palaniappan K."/>
            <person name="Land M."/>
            <person name="Hauser L."/>
            <person name="Chang Y.J."/>
            <person name="Jeffries C.D."/>
            <person name="Detter J.C."/>
            <person name="Brettin T."/>
            <person name="Rohde M."/>
            <person name="Goker M."/>
            <person name="Bristow J."/>
            <person name="Eisen J.A."/>
            <person name="Markowitz V."/>
            <person name="Hugenholtz P."/>
            <person name="Kyrpides N.C."/>
            <person name="Klenk H.P."/>
            <person name="Chen F."/>
        </authorList>
    </citation>
    <scope>NUCLEOTIDE SEQUENCE [LARGE SCALE GENOMIC DNA]</scope>
    <source>
        <strain evidence="3">ATCC 700099 / DSM 44233 / CIP 104796 / JCM 9543 / NBRC 105858 / Y-104</strain>
    </source>
</reference>
<dbReference type="HOGENOM" id="CLU_094973_1_0_11"/>
<dbReference type="RefSeq" id="WP_015750072.1">
    <property type="nucleotide sequence ID" value="NC_013235.1"/>
</dbReference>
<evidence type="ECO:0000256" key="1">
    <source>
        <dbReference type="SAM" id="MobiDB-lite"/>
    </source>
</evidence>
<dbReference type="STRING" id="479431.Namu_4991"/>
<dbReference type="OrthoDB" id="3711227at2"/>
<sequence length="198" mass="21329">MAVDQVDPVEPAPDALPCGRDPLTVVDDARAGRISAHSRSCEYCQQAIDEDRLLATVREIEAEPVPAPDTLLPRVMATVFAELRPGRQIALPAAGPSASVTELAIVSTLRHHLDELPDLIVHRCRVRAGEPAGELRPEGEPALVVELTAAGAYQADLADLADQVRATAHRVLREQFGFDDVRVDVEFVDLFTLADGGD</sequence>
<protein>
    <recommendedName>
        <fullName evidence="4">Asp23/Gls24 family envelope stress response protein</fullName>
    </recommendedName>
</protein>
<organism evidence="2 3">
    <name type="scientific">Nakamurella multipartita (strain ATCC 700099 / DSM 44233 / CIP 104796 / JCM 9543 / NBRC 105858 / Y-104)</name>
    <name type="common">Microsphaera multipartita</name>
    <dbReference type="NCBI Taxonomy" id="479431"/>
    <lineage>
        <taxon>Bacteria</taxon>
        <taxon>Bacillati</taxon>
        <taxon>Actinomycetota</taxon>
        <taxon>Actinomycetes</taxon>
        <taxon>Nakamurellales</taxon>
        <taxon>Nakamurellaceae</taxon>
        <taxon>Nakamurella</taxon>
    </lineage>
</organism>
<dbReference type="eggNOG" id="ENOG5033243">
    <property type="taxonomic scope" value="Bacteria"/>
</dbReference>
<keyword evidence="3" id="KW-1185">Reference proteome</keyword>
<feature type="region of interest" description="Disordered" evidence="1">
    <location>
        <begin position="1"/>
        <end position="20"/>
    </location>
</feature>
<evidence type="ECO:0008006" key="4">
    <source>
        <dbReference type="Google" id="ProtNLM"/>
    </source>
</evidence>
<accession>C8XA64</accession>
<reference evidence="3" key="1">
    <citation type="submission" date="2009-09" db="EMBL/GenBank/DDBJ databases">
        <title>The complete genome of Nakamurella multipartita DSM 44233.</title>
        <authorList>
            <consortium name="US DOE Joint Genome Institute (JGI-PGF)"/>
            <person name="Lucas S."/>
            <person name="Copeland A."/>
            <person name="Lapidus A."/>
            <person name="Glavina del Rio T."/>
            <person name="Dalin E."/>
            <person name="Tice H."/>
            <person name="Bruce D."/>
            <person name="Goodwin L."/>
            <person name="Pitluck S."/>
            <person name="Kyrpides N."/>
            <person name="Mavromatis K."/>
            <person name="Ivanova N."/>
            <person name="Ovchinnikova G."/>
            <person name="Sims D."/>
            <person name="Meincke L."/>
            <person name="Brettin T."/>
            <person name="Detter J.C."/>
            <person name="Han C."/>
            <person name="Larimer F."/>
            <person name="Land M."/>
            <person name="Hauser L."/>
            <person name="Markowitz V."/>
            <person name="Cheng J.-F."/>
            <person name="Hugenholtz P."/>
            <person name="Woyke T."/>
            <person name="Wu D."/>
            <person name="Klenk H.-P."/>
            <person name="Eisen J.A."/>
        </authorList>
    </citation>
    <scope>NUCLEOTIDE SEQUENCE [LARGE SCALE GENOMIC DNA]</scope>
    <source>
        <strain evidence="3">ATCC 700099 / DSM 44233 / CIP 104796 / JCM 9543 / NBRC 105858 / Y-104</strain>
    </source>
</reference>
<gene>
    <name evidence="2" type="ordered locus">Namu_4991</name>
</gene>
<dbReference type="InParanoid" id="C8XA64"/>
<dbReference type="AlphaFoldDB" id="C8XA64"/>
<evidence type="ECO:0000313" key="2">
    <source>
        <dbReference type="EMBL" id="ACV81264.1"/>
    </source>
</evidence>
<dbReference type="KEGG" id="nml:Namu_4991"/>
<evidence type="ECO:0000313" key="3">
    <source>
        <dbReference type="Proteomes" id="UP000002218"/>
    </source>
</evidence>
<name>C8XA64_NAKMY</name>